<dbReference type="Pfam" id="PF00534">
    <property type="entry name" value="Glycos_transf_1"/>
    <property type="match status" value="1"/>
</dbReference>
<gene>
    <name evidence="2" type="ORF">SDC9_31585</name>
</gene>
<sequence>MEKEIKRVLFVYTRDSTFIRGDIDILSRHYEVKRLVTDNRNQAIQLFALFRQLFYLIFNIRNFDIVYIWFADYHSWLPSLFAKITGKRCYLVIGGYDICRVKKYKYGSFVNPIRGWMARNSMRSSTANLCVSNHIRRVVRSLAPDTPALLVYNGMSFPDTSKTKLPPEGSRGGVLCVAISQTRQSFFIKGIDRFLELARAMPAQKFTLIGTDPERAGIKPADIPKNLTIIPVIEHSRLTEYYHKSKVYCQLSRRESFSLSLAEAMFHGCMPLTTKAGGMPEVSGGLGEIIYASDSDIFRREEKESSVHEAINAIARLAAESEDYAPAMRERVMALFTIEKRERELISIISRG</sequence>
<feature type="domain" description="Glycosyl transferase family 1" evidence="1">
    <location>
        <begin position="189"/>
        <end position="282"/>
    </location>
</feature>
<dbReference type="PANTHER" id="PTHR12526:SF637">
    <property type="entry name" value="GLYCOSYLTRANSFERASE EPSF-RELATED"/>
    <property type="match status" value="1"/>
</dbReference>
<organism evidence="2">
    <name type="scientific">bioreactor metagenome</name>
    <dbReference type="NCBI Taxonomy" id="1076179"/>
    <lineage>
        <taxon>unclassified sequences</taxon>
        <taxon>metagenomes</taxon>
        <taxon>ecological metagenomes</taxon>
    </lineage>
</organism>
<accession>A0A644V2Z4</accession>
<reference evidence="2" key="1">
    <citation type="submission" date="2019-08" db="EMBL/GenBank/DDBJ databases">
        <authorList>
            <person name="Kucharzyk K."/>
            <person name="Murdoch R.W."/>
            <person name="Higgins S."/>
            <person name="Loffler F."/>
        </authorList>
    </citation>
    <scope>NUCLEOTIDE SEQUENCE</scope>
</reference>
<proteinExistence type="predicted"/>
<dbReference type="AlphaFoldDB" id="A0A644V2Z4"/>
<dbReference type="PANTHER" id="PTHR12526">
    <property type="entry name" value="GLYCOSYLTRANSFERASE"/>
    <property type="match status" value="1"/>
</dbReference>
<evidence type="ECO:0000259" key="1">
    <source>
        <dbReference type="Pfam" id="PF00534"/>
    </source>
</evidence>
<name>A0A644V2Z4_9ZZZZ</name>
<evidence type="ECO:0000313" key="2">
    <source>
        <dbReference type="EMBL" id="MPL85614.1"/>
    </source>
</evidence>
<protein>
    <recommendedName>
        <fullName evidence="1">Glycosyl transferase family 1 domain-containing protein</fullName>
    </recommendedName>
</protein>
<dbReference type="SUPFAM" id="SSF53756">
    <property type="entry name" value="UDP-Glycosyltransferase/glycogen phosphorylase"/>
    <property type="match status" value="1"/>
</dbReference>
<dbReference type="Gene3D" id="3.40.50.2000">
    <property type="entry name" value="Glycogen Phosphorylase B"/>
    <property type="match status" value="2"/>
</dbReference>
<dbReference type="EMBL" id="VSSQ01000208">
    <property type="protein sequence ID" value="MPL85614.1"/>
    <property type="molecule type" value="Genomic_DNA"/>
</dbReference>
<comment type="caution">
    <text evidence="2">The sequence shown here is derived from an EMBL/GenBank/DDBJ whole genome shotgun (WGS) entry which is preliminary data.</text>
</comment>
<dbReference type="InterPro" id="IPR001296">
    <property type="entry name" value="Glyco_trans_1"/>
</dbReference>
<dbReference type="GO" id="GO:0016757">
    <property type="term" value="F:glycosyltransferase activity"/>
    <property type="evidence" value="ECO:0007669"/>
    <property type="project" value="InterPro"/>
</dbReference>
<dbReference type="CDD" id="cd03801">
    <property type="entry name" value="GT4_PimA-like"/>
    <property type="match status" value="1"/>
</dbReference>